<dbReference type="SMART" id="SM00388">
    <property type="entry name" value="HisKA"/>
    <property type="match status" value="1"/>
</dbReference>
<dbReference type="InterPro" id="IPR013655">
    <property type="entry name" value="PAS_fold_3"/>
</dbReference>
<dbReference type="SMART" id="SM00448">
    <property type="entry name" value="REC"/>
    <property type="match status" value="1"/>
</dbReference>
<dbReference type="CDD" id="cd16922">
    <property type="entry name" value="HATPase_EvgS-ArcB-TorS-like"/>
    <property type="match status" value="1"/>
</dbReference>
<dbReference type="SUPFAM" id="SSF52172">
    <property type="entry name" value="CheY-like"/>
    <property type="match status" value="1"/>
</dbReference>
<evidence type="ECO:0000259" key="16">
    <source>
        <dbReference type="PROSITE" id="PS50112"/>
    </source>
</evidence>
<feature type="domain" description="HPt" evidence="18">
    <location>
        <begin position="1036"/>
        <end position="1133"/>
    </location>
</feature>
<dbReference type="CDD" id="cd00082">
    <property type="entry name" value="HisKA"/>
    <property type="match status" value="1"/>
</dbReference>
<dbReference type="PROSITE" id="PS50110">
    <property type="entry name" value="RESPONSE_REGULATORY"/>
    <property type="match status" value="1"/>
</dbReference>
<dbReference type="Pfam" id="PF00512">
    <property type="entry name" value="HisKA"/>
    <property type="match status" value="1"/>
</dbReference>
<keyword evidence="4" id="KW-1003">Cell membrane</keyword>
<dbReference type="PANTHER" id="PTHR45339:SF1">
    <property type="entry name" value="HYBRID SIGNAL TRANSDUCTION HISTIDINE KINASE J"/>
    <property type="match status" value="1"/>
</dbReference>
<dbReference type="GO" id="GO:0005524">
    <property type="term" value="F:ATP binding"/>
    <property type="evidence" value="ECO:0007669"/>
    <property type="project" value="UniProtKB-KW"/>
</dbReference>
<dbReference type="SUPFAM" id="SSF55785">
    <property type="entry name" value="PYP-like sensor domain (PAS domain)"/>
    <property type="match status" value="5"/>
</dbReference>
<evidence type="ECO:0000313" key="20">
    <source>
        <dbReference type="Proteomes" id="UP000184418"/>
    </source>
</evidence>
<dbReference type="Pfam" id="PF08447">
    <property type="entry name" value="PAS_3"/>
    <property type="match status" value="2"/>
</dbReference>
<dbReference type="AlphaFoldDB" id="A0A1M6LI11"/>
<dbReference type="InterPro" id="IPR003661">
    <property type="entry name" value="HisK_dim/P_dom"/>
</dbReference>
<dbReference type="InterPro" id="IPR005467">
    <property type="entry name" value="His_kinase_dom"/>
</dbReference>
<evidence type="ECO:0000256" key="1">
    <source>
        <dbReference type="ARBA" id="ARBA00000085"/>
    </source>
</evidence>
<evidence type="ECO:0000259" key="14">
    <source>
        <dbReference type="PROSITE" id="PS50109"/>
    </source>
</evidence>
<feature type="domain" description="PAS" evidence="16">
    <location>
        <begin position="496"/>
        <end position="567"/>
    </location>
</feature>
<evidence type="ECO:0000259" key="18">
    <source>
        <dbReference type="PROSITE" id="PS50894"/>
    </source>
</evidence>
<evidence type="ECO:0000256" key="7">
    <source>
        <dbReference type="ARBA" id="ARBA00022741"/>
    </source>
</evidence>
<dbReference type="InterPro" id="IPR036097">
    <property type="entry name" value="HisK_dim/P_sf"/>
</dbReference>
<dbReference type="PROSITE" id="PS50113">
    <property type="entry name" value="PAC"/>
    <property type="match status" value="2"/>
</dbReference>
<dbReference type="Proteomes" id="UP000184418">
    <property type="component" value="Unassembled WGS sequence"/>
</dbReference>
<keyword evidence="20" id="KW-1185">Reference proteome</keyword>
<evidence type="ECO:0000256" key="6">
    <source>
        <dbReference type="ARBA" id="ARBA00022692"/>
    </source>
</evidence>
<dbReference type="PROSITE" id="PS50109">
    <property type="entry name" value="HIS_KIN"/>
    <property type="match status" value="1"/>
</dbReference>
<keyword evidence="7" id="KW-0547">Nucleotide-binding</keyword>
<dbReference type="CDD" id="cd00130">
    <property type="entry name" value="PAS"/>
    <property type="match status" value="4"/>
</dbReference>
<dbReference type="InterPro" id="IPR011006">
    <property type="entry name" value="CheY-like_superfamily"/>
</dbReference>
<evidence type="ECO:0000256" key="3">
    <source>
        <dbReference type="ARBA" id="ARBA00012438"/>
    </source>
</evidence>
<dbReference type="PROSITE" id="PS50112">
    <property type="entry name" value="PAS"/>
    <property type="match status" value="2"/>
</dbReference>
<dbReference type="InterPro" id="IPR036890">
    <property type="entry name" value="HATPase_C_sf"/>
</dbReference>
<sequence>MLEAAFDAVVLLSPEGTITWANPGFERLTGFGRTQPVPELLLGALAEAGYSLPEFRQQLAAAQPLRLDLPLRHADGRRLWVRLKVVPQPAPEPCFGLLEDLTASQQAAQEQNARFSYLTEHVPGVLFQWHRRRRIGSGLTYISPQLTAMFGIAPEQAHRLADFIHPDDRAAWQSSLRQMLRQGTDWAFEGRLVVPGQPERWCRGSARLSSADATHGQLYSGIITDITPLKLAEESVQAHEQRWRLAIERFGDGAWEFNYQTGEEYFSAAYRAMLGYSGRQPLPATWEQHVHPDDRQLSLDAANRYLRGEAPIYSVERRLRCADGHYKWVLTRGLVTLRDEQGQPLIMTGVHTDISAMKQAVAALEASTLRLSTTIANFQEGILLEDENHRVVLANEALCRIFALDATPTELVGYDTSLLGQRVQGRFRHPEEFARRYDAIVQNQQLVTAETFELADGRTVQGDFVPIFVAERYIGHLWKFEDVTERLNSEQALRRREEKYRGIIDNMKLGLVEMDLESHVTFTNQAFCDITGYCDDEFATQHIMSVLVSPDDLRLTQERAQRRRAGESETYELAIRTKGGQAKWLLVSAAPLYNDERQVVGSIGIALDITHQKQLENHLRAAKEQAEDSARVKELFLANMSHEIRTPLNAILGMGQLLAKTPLDSSQQTYLRAIATSGENLLVILNDILDLSKIGVSQLLIERIGFSVPELLRQIEKSLHFKAEEKSLSFLAQADERLPAVLLGDPYRITQVLLNLAGNALKFTEKGSVTINCMLEQATATSVALRFEVADTGIGIDADYLVDIFKEFSQEDSSVTRKFGGTGLGLSISRQLVQLMGGEIRIDSRKHHGTRSHFTLRLPIGTAADLPQKTLVTASIRARLQGLRILLVEDNQFNRQIARGFLHNAGLLVQEAENGAVAVELARHYAFDAVLMDVQMPVMNGLEATARLREQLKLATPIIALTANAIKGERERCLAAGMNDYLAKPFQEDDLLKTLARWTLGEITAETAVGPATPEPPAKAAPLYNLDLVRRVGQNDPAFTALMLESFIEGCEEAIAELQTAVSQQDTMQLRAAAHKLKPSLDHLHVHHILPAVAALDTWRAPFDAAVLSPLVTQTVELLGQLAAQMKQELRELQGE</sequence>
<dbReference type="Pfam" id="PF13426">
    <property type="entry name" value="PAS_9"/>
    <property type="match status" value="3"/>
</dbReference>
<feature type="domain" description="PAC" evidence="17">
    <location>
        <begin position="313"/>
        <end position="366"/>
    </location>
</feature>
<dbReference type="Gene3D" id="1.20.120.160">
    <property type="entry name" value="HPT domain"/>
    <property type="match status" value="1"/>
</dbReference>
<dbReference type="GO" id="GO:0005886">
    <property type="term" value="C:plasma membrane"/>
    <property type="evidence" value="ECO:0007669"/>
    <property type="project" value="UniProtKB-SubCell"/>
</dbReference>
<dbReference type="STRING" id="1121955.SAMN02745146_3769"/>
<dbReference type="EC" id="2.7.13.3" evidence="3"/>
<feature type="modified residue" description="Phosphohistidine" evidence="12">
    <location>
        <position position="1075"/>
    </location>
</feature>
<dbReference type="SUPFAM" id="SSF55874">
    <property type="entry name" value="ATPase domain of HSP90 chaperone/DNA topoisomerase II/histidine kinase"/>
    <property type="match status" value="1"/>
</dbReference>
<dbReference type="PRINTS" id="PR00344">
    <property type="entry name" value="BCTRLSENSOR"/>
</dbReference>
<dbReference type="InterPro" id="IPR004358">
    <property type="entry name" value="Sig_transdc_His_kin-like_C"/>
</dbReference>
<dbReference type="InterPro" id="IPR003594">
    <property type="entry name" value="HATPase_dom"/>
</dbReference>
<keyword evidence="5 13" id="KW-0597">Phosphoprotein</keyword>
<dbReference type="Gene3D" id="3.30.450.20">
    <property type="entry name" value="PAS domain"/>
    <property type="match status" value="5"/>
</dbReference>
<dbReference type="EMBL" id="FQYN01000009">
    <property type="protein sequence ID" value="SHJ70830.1"/>
    <property type="molecule type" value="Genomic_DNA"/>
</dbReference>
<dbReference type="SMART" id="SM00387">
    <property type="entry name" value="HATPase_c"/>
    <property type="match status" value="1"/>
</dbReference>
<dbReference type="RefSeq" id="WP_073112068.1">
    <property type="nucleotide sequence ID" value="NZ_FQYN01000009.1"/>
</dbReference>
<dbReference type="InterPro" id="IPR036641">
    <property type="entry name" value="HPT_dom_sf"/>
</dbReference>
<keyword evidence="6" id="KW-0812">Transmembrane</keyword>
<feature type="domain" description="PAS" evidence="16">
    <location>
        <begin position="1"/>
        <end position="35"/>
    </location>
</feature>
<keyword evidence="9" id="KW-1133">Transmembrane helix</keyword>
<dbReference type="InterPro" id="IPR035965">
    <property type="entry name" value="PAS-like_dom_sf"/>
</dbReference>
<evidence type="ECO:0000256" key="9">
    <source>
        <dbReference type="ARBA" id="ARBA00022989"/>
    </source>
</evidence>
<feature type="domain" description="Response regulatory" evidence="15">
    <location>
        <begin position="884"/>
        <end position="999"/>
    </location>
</feature>
<reference evidence="19 20" key="1">
    <citation type="submission" date="2016-11" db="EMBL/GenBank/DDBJ databases">
        <authorList>
            <person name="Jaros S."/>
            <person name="Januszkiewicz K."/>
            <person name="Wedrychowicz H."/>
        </authorList>
    </citation>
    <scope>NUCLEOTIDE SEQUENCE [LARGE SCALE GENOMIC DNA]</scope>
    <source>
        <strain evidence="19 20">DSM 21074</strain>
    </source>
</reference>
<evidence type="ECO:0000256" key="4">
    <source>
        <dbReference type="ARBA" id="ARBA00022475"/>
    </source>
</evidence>
<dbReference type="NCBIfam" id="TIGR00229">
    <property type="entry name" value="sensory_box"/>
    <property type="match status" value="2"/>
</dbReference>
<dbReference type="GO" id="GO:0000155">
    <property type="term" value="F:phosphorelay sensor kinase activity"/>
    <property type="evidence" value="ECO:0007669"/>
    <property type="project" value="InterPro"/>
</dbReference>
<evidence type="ECO:0000256" key="2">
    <source>
        <dbReference type="ARBA" id="ARBA00004651"/>
    </source>
</evidence>
<evidence type="ECO:0000256" key="8">
    <source>
        <dbReference type="ARBA" id="ARBA00022840"/>
    </source>
</evidence>
<feature type="domain" description="PAC" evidence="17">
    <location>
        <begin position="569"/>
        <end position="621"/>
    </location>
</feature>
<accession>A0A1M6LI11</accession>
<protein>
    <recommendedName>
        <fullName evidence="3">histidine kinase</fullName>
        <ecNumber evidence="3">2.7.13.3</ecNumber>
    </recommendedName>
</protein>
<dbReference type="SUPFAM" id="SSF47226">
    <property type="entry name" value="Histidine-containing phosphotransfer domain, HPT domain"/>
    <property type="match status" value="1"/>
</dbReference>
<keyword evidence="8" id="KW-0067">ATP-binding</keyword>
<dbReference type="SMART" id="SM00091">
    <property type="entry name" value="PAS"/>
    <property type="match status" value="5"/>
</dbReference>
<evidence type="ECO:0000256" key="11">
    <source>
        <dbReference type="ARBA" id="ARBA00023136"/>
    </source>
</evidence>
<dbReference type="PROSITE" id="PS50894">
    <property type="entry name" value="HPT"/>
    <property type="match status" value="1"/>
</dbReference>
<dbReference type="InterPro" id="IPR001789">
    <property type="entry name" value="Sig_transdc_resp-reg_receiver"/>
</dbReference>
<name>A0A1M6LI11_9BACT</name>
<dbReference type="Gene3D" id="1.10.287.130">
    <property type="match status" value="1"/>
</dbReference>
<dbReference type="Pfam" id="PF00072">
    <property type="entry name" value="Response_reg"/>
    <property type="match status" value="1"/>
</dbReference>
<proteinExistence type="predicted"/>
<organism evidence="19 20">
    <name type="scientific">Hymenobacter daecheongensis DSM 21074</name>
    <dbReference type="NCBI Taxonomy" id="1121955"/>
    <lineage>
        <taxon>Bacteria</taxon>
        <taxon>Pseudomonadati</taxon>
        <taxon>Bacteroidota</taxon>
        <taxon>Cytophagia</taxon>
        <taxon>Cytophagales</taxon>
        <taxon>Hymenobacteraceae</taxon>
        <taxon>Hymenobacter</taxon>
    </lineage>
</organism>
<evidence type="ECO:0000259" key="17">
    <source>
        <dbReference type="PROSITE" id="PS50113"/>
    </source>
</evidence>
<evidence type="ECO:0000313" key="19">
    <source>
        <dbReference type="EMBL" id="SHJ70830.1"/>
    </source>
</evidence>
<dbReference type="InterPro" id="IPR001610">
    <property type="entry name" value="PAC"/>
</dbReference>
<comment type="subcellular location">
    <subcellularLocation>
        <location evidence="2">Cell membrane</location>
        <topology evidence="2">Multi-pass membrane protein</topology>
    </subcellularLocation>
</comment>
<dbReference type="Gene3D" id="3.30.565.10">
    <property type="entry name" value="Histidine kinase-like ATPase, C-terminal domain"/>
    <property type="match status" value="1"/>
</dbReference>
<dbReference type="SMART" id="SM00086">
    <property type="entry name" value="PAC"/>
    <property type="match status" value="4"/>
</dbReference>
<evidence type="ECO:0000259" key="15">
    <source>
        <dbReference type="PROSITE" id="PS50110"/>
    </source>
</evidence>
<feature type="modified residue" description="4-aspartylphosphate" evidence="13">
    <location>
        <position position="933"/>
    </location>
</feature>
<dbReference type="FunFam" id="3.30.565.10:FF:000010">
    <property type="entry name" value="Sensor histidine kinase RcsC"/>
    <property type="match status" value="1"/>
</dbReference>
<dbReference type="CDD" id="cd17546">
    <property type="entry name" value="REC_hyHK_CKI1_RcsC-like"/>
    <property type="match status" value="1"/>
</dbReference>
<feature type="domain" description="Histidine kinase" evidence="14">
    <location>
        <begin position="639"/>
        <end position="862"/>
    </location>
</feature>
<gene>
    <name evidence="19" type="ORF">SAMN02745146_3769</name>
</gene>
<evidence type="ECO:0000256" key="5">
    <source>
        <dbReference type="ARBA" id="ARBA00022553"/>
    </source>
</evidence>
<dbReference type="SUPFAM" id="SSF47384">
    <property type="entry name" value="Homodimeric domain of signal transducing histidine kinase"/>
    <property type="match status" value="1"/>
</dbReference>
<comment type="catalytic activity">
    <reaction evidence="1">
        <text>ATP + protein L-histidine = ADP + protein N-phospho-L-histidine.</text>
        <dbReference type="EC" id="2.7.13.3"/>
    </reaction>
</comment>
<dbReference type="InterPro" id="IPR000700">
    <property type="entry name" value="PAS-assoc_C"/>
</dbReference>
<dbReference type="InterPro" id="IPR000014">
    <property type="entry name" value="PAS"/>
</dbReference>
<dbReference type="OrthoDB" id="9797097at2"/>
<keyword evidence="10" id="KW-0902">Two-component regulatory system</keyword>
<evidence type="ECO:0000256" key="12">
    <source>
        <dbReference type="PROSITE-ProRule" id="PRU00110"/>
    </source>
</evidence>
<dbReference type="PANTHER" id="PTHR45339">
    <property type="entry name" value="HYBRID SIGNAL TRANSDUCTION HISTIDINE KINASE J"/>
    <property type="match status" value="1"/>
</dbReference>
<dbReference type="Pfam" id="PF02518">
    <property type="entry name" value="HATPase_c"/>
    <property type="match status" value="1"/>
</dbReference>
<keyword evidence="11" id="KW-0472">Membrane</keyword>
<evidence type="ECO:0000256" key="13">
    <source>
        <dbReference type="PROSITE-ProRule" id="PRU00169"/>
    </source>
</evidence>
<dbReference type="InterPro" id="IPR008207">
    <property type="entry name" value="Sig_transdc_His_kin_Hpt_dom"/>
</dbReference>
<evidence type="ECO:0000256" key="10">
    <source>
        <dbReference type="ARBA" id="ARBA00023012"/>
    </source>
</evidence>
<dbReference type="Gene3D" id="3.40.50.2300">
    <property type="match status" value="1"/>
</dbReference>